<evidence type="ECO:0000313" key="3">
    <source>
        <dbReference type="EMBL" id="KUP90853.1"/>
    </source>
</evidence>
<keyword evidence="1" id="KW-0597">Phosphoprotein</keyword>
<dbReference type="OrthoDB" id="7326651at2"/>
<feature type="modified residue" description="4-aspartylphosphate" evidence="1">
    <location>
        <position position="67"/>
    </location>
</feature>
<dbReference type="Gene3D" id="3.40.50.2300">
    <property type="match status" value="1"/>
</dbReference>
<dbReference type="PANTHER" id="PTHR44520:SF1">
    <property type="entry name" value="TWO-COMPONENT SYSTEM REGULATORY PROTEIN"/>
    <property type="match status" value="1"/>
</dbReference>
<accession>A0A132BR29</accession>
<dbReference type="PROSITE" id="PS50110">
    <property type="entry name" value="RESPONSE_REGULATORY"/>
    <property type="match status" value="1"/>
</dbReference>
<dbReference type="Pfam" id="PF00072">
    <property type="entry name" value="Response_reg"/>
    <property type="match status" value="1"/>
</dbReference>
<feature type="domain" description="Response regulatory" evidence="2">
    <location>
        <begin position="6"/>
        <end position="134"/>
    </location>
</feature>
<dbReference type="InterPro" id="IPR011006">
    <property type="entry name" value="CheY-like_superfamily"/>
</dbReference>
<comment type="caution">
    <text evidence="3">The sequence shown here is derived from an EMBL/GenBank/DDBJ whole genome shotgun (WGS) entry which is preliminary data.</text>
</comment>
<dbReference type="CDD" id="cd17557">
    <property type="entry name" value="REC_Rcp-like"/>
    <property type="match status" value="1"/>
</dbReference>
<dbReference type="SUPFAM" id="SSF52172">
    <property type="entry name" value="CheY-like"/>
    <property type="match status" value="1"/>
</dbReference>
<organism evidence="3 4">
    <name type="scientific">Tritonibacter horizontis</name>
    <dbReference type="NCBI Taxonomy" id="1768241"/>
    <lineage>
        <taxon>Bacteria</taxon>
        <taxon>Pseudomonadati</taxon>
        <taxon>Pseudomonadota</taxon>
        <taxon>Alphaproteobacteria</taxon>
        <taxon>Rhodobacterales</taxon>
        <taxon>Paracoccaceae</taxon>
        <taxon>Tritonibacter</taxon>
    </lineage>
</organism>
<protein>
    <submittedName>
        <fullName evidence="3">Response regulator rcp1</fullName>
    </submittedName>
</protein>
<dbReference type="GO" id="GO:0000160">
    <property type="term" value="P:phosphorelay signal transduction system"/>
    <property type="evidence" value="ECO:0007669"/>
    <property type="project" value="InterPro"/>
</dbReference>
<evidence type="ECO:0000256" key="1">
    <source>
        <dbReference type="PROSITE-ProRule" id="PRU00169"/>
    </source>
</evidence>
<gene>
    <name evidence="3" type="primary">rcp1_5</name>
    <name evidence="3" type="ORF">TRIHO_43980</name>
</gene>
<dbReference type="RefSeq" id="WP_068248804.1">
    <property type="nucleotide sequence ID" value="NZ_LPUY01000135.1"/>
</dbReference>
<dbReference type="AlphaFoldDB" id="A0A132BR29"/>
<keyword evidence="4" id="KW-1185">Reference proteome</keyword>
<dbReference type="PANTHER" id="PTHR44520">
    <property type="entry name" value="RESPONSE REGULATOR RCP1-RELATED"/>
    <property type="match status" value="1"/>
</dbReference>
<dbReference type="InterPro" id="IPR001789">
    <property type="entry name" value="Sig_transdc_resp-reg_receiver"/>
</dbReference>
<sequence>MNPSATILIVEDSPDDYEACVTALTEDHNLANPIAWCSTGDEALDYLFQRAKYAENAPDRPCLILLDLNLPGRDGREVLAEIKGAEALKKIPVIVMTSSRDPEDVDACYAQGANSYVVKPVDLDGFFKAIARLRDYWFQIVVLPEPT</sequence>
<dbReference type="SMART" id="SM00448">
    <property type="entry name" value="REC"/>
    <property type="match status" value="1"/>
</dbReference>
<name>A0A132BR29_9RHOB</name>
<reference evidence="3 4" key="1">
    <citation type="submission" date="2015-12" db="EMBL/GenBank/DDBJ databases">
        <title>Genome sequence of the marine Rhodobacteraceae strain O3.65, Candidatus Tritonibacter horizontis.</title>
        <authorList>
            <person name="Poehlein A."/>
            <person name="Giebel H.A."/>
            <person name="Voget S."/>
            <person name="Brinkhoff T."/>
        </authorList>
    </citation>
    <scope>NUCLEOTIDE SEQUENCE [LARGE SCALE GENOMIC DNA]</scope>
    <source>
        <strain evidence="3 4">O3.65</strain>
    </source>
</reference>
<dbReference type="EMBL" id="LPUY01000135">
    <property type="protein sequence ID" value="KUP90853.1"/>
    <property type="molecule type" value="Genomic_DNA"/>
</dbReference>
<dbReference type="Proteomes" id="UP000068382">
    <property type="component" value="Unassembled WGS sequence"/>
</dbReference>
<evidence type="ECO:0000313" key="4">
    <source>
        <dbReference type="Proteomes" id="UP000068382"/>
    </source>
</evidence>
<evidence type="ECO:0000259" key="2">
    <source>
        <dbReference type="PROSITE" id="PS50110"/>
    </source>
</evidence>
<proteinExistence type="predicted"/>
<dbReference type="InterPro" id="IPR052893">
    <property type="entry name" value="TCS_response_regulator"/>
</dbReference>